<protein>
    <recommendedName>
        <fullName evidence="3">Glycosyltransferase family 1 protein</fullName>
    </recommendedName>
</protein>
<comment type="caution">
    <text evidence="1">The sequence shown here is derived from an EMBL/GenBank/DDBJ whole genome shotgun (WGS) entry which is preliminary data.</text>
</comment>
<dbReference type="RefSeq" id="WP_149170979.1">
    <property type="nucleotide sequence ID" value="NZ_VTOY01000002.1"/>
</dbReference>
<evidence type="ECO:0000313" key="2">
    <source>
        <dbReference type="Proteomes" id="UP000323646"/>
    </source>
</evidence>
<dbReference type="AlphaFoldDB" id="A0A5D6W8A9"/>
<dbReference type="EMBL" id="VTOY01000002">
    <property type="protein sequence ID" value="TYZ24066.1"/>
    <property type="molecule type" value="Genomic_DNA"/>
</dbReference>
<gene>
    <name evidence="1" type="ORF">FZ040_04940</name>
</gene>
<evidence type="ECO:0000313" key="1">
    <source>
        <dbReference type="EMBL" id="TYZ24066.1"/>
    </source>
</evidence>
<name>A0A5D6W8A9_9FIRM</name>
<organism evidence="1 2">
    <name type="scientific">Selenomonas ruminis</name>
    <dbReference type="NCBI Taxonomy" id="2593411"/>
    <lineage>
        <taxon>Bacteria</taxon>
        <taxon>Bacillati</taxon>
        <taxon>Bacillota</taxon>
        <taxon>Negativicutes</taxon>
        <taxon>Selenomonadales</taxon>
        <taxon>Selenomonadaceae</taxon>
        <taxon>Selenomonas</taxon>
    </lineage>
</organism>
<dbReference type="Proteomes" id="UP000323646">
    <property type="component" value="Unassembled WGS sequence"/>
</dbReference>
<sequence length="313" mass="37517">MFEFEKHRILLLGGSGRFMQYDNIDVEEVYHIPDKPAKRKFKLYEHLPFVHSMREWYGSWADRVQEYDTFIILDGIRGTDVIEYIQKNNPQARIILYYVNTFTEGARNDPARYKKYGCEIYSFDRRQAKKAAINFRHYFYEYEEEYDEIKNLPMDIQQDILFIGSDKGRMKSLQDLEQEFRKNGLSFYYRVVPDKRTKYTQEQSAHLLKERIPYMQIAKAIAESNAVLDFTSAGQSGITLRSMECIFFGKKLITNNDDVVHYDFYNENNVFLLNQRVLAELPQFMSTEFLLDKDVTSRYTKEYWMESFFRQEV</sequence>
<reference evidence="1 2" key="1">
    <citation type="submission" date="2019-08" db="EMBL/GenBank/DDBJ databases">
        <title>Selenomonas sp. mPRGC5 and Selenomonas sp. mPRGC8 isolated from ruminal fluid of dairy goat (Capra hircus).</title>
        <authorList>
            <person name="Poothong S."/>
            <person name="Nuengjamnong C."/>
            <person name="Tanasupawat S."/>
        </authorList>
    </citation>
    <scope>NUCLEOTIDE SEQUENCE [LARGE SCALE GENOMIC DNA]</scope>
    <source>
        <strain evidence="2">mPRGC5</strain>
    </source>
</reference>
<accession>A0A5D6W8A9</accession>
<dbReference type="OrthoDB" id="1911268at2"/>
<evidence type="ECO:0008006" key="3">
    <source>
        <dbReference type="Google" id="ProtNLM"/>
    </source>
</evidence>
<proteinExistence type="predicted"/>
<keyword evidence="2" id="KW-1185">Reference proteome</keyword>